<dbReference type="InterPro" id="IPR048333">
    <property type="entry name" value="HA2_WH"/>
</dbReference>
<dbReference type="InterPro" id="IPR011545">
    <property type="entry name" value="DEAD/DEAH_box_helicase_dom"/>
</dbReference>
<evidence type="ECO:0000259" key="15">
    <source>
        <dbReference type="PROSITE" id="PS51194"/>
    </source>
</evidence>
<keyword evidence="4" id="KW-0547">Nucleotide-binding</keyword>
<dbReference type="Pfam" id="PF07717">
    <property type="entry name" value="OB_NTP_bind"/>
    <property type="match status" value="1"/>
</dbReference>
<feature type="region of interest" description="Disordered" evidence="12">
    <location>
        <begin position="536"/>
        <end position="571"/>
    </location>
</feature>
<keyword evidence="6" id="KW-0347">Helicase</keyword>
<evidence type="ECO:0000313" key="18">
    <source>
        <dbReference type="WBParaSite" id="TTAC_0000060501-mRNA-1"/>
    </source>
</evidence>
<evidence type="ECO:0000256" key="3">
    <source>
        <dbReference type="ARBA" id="ARBA00022664"/>
    </source>
</evidence>
<dbReference type="SMART" id="SM00847">
    <property type="entry name" value="HA2"/>
    <property type="match status" value="1"/>
</dbReference>
<dbReference type="STRING" id="6205.A0A158RDG8"/>
<keyword evidence="8" id="KW-0508">mRNA splicing</keyword>
<evidence type="ECO:0000259" key="13">
    <source>
        <dbReference type="PROSITE" id="PS50126"/>
    </source>
</evidence>
<evidence type="ECO:0000256" key="9">
    <source>
        <dbReference type="ARBA" id="ARBA00023242"/>
    </source>
</evidence>
<dbReference type="SUPFAM" id="SSF50249">
    <property type="entry name" value="Nucleic acid-binding proteins"/>
    <property type="match status" value="1"/>
</dbReference>
<dbReference type="Gene3D" id="1.20.120.1080">
    <property type="match status" value="1"/>
</dbReference>
<dbReference type="FunFam" id="2.40.50.140:FF:000061">
    <property type="entry name" value="ATP-dependent RNA helicase DHX8"/>
    <property type="match status" value="1"/>
</dbReference>
<dbReference type="PROSITE" id="PS00690">
    <property type="entry name" value="DEAH_ATP_HELICASE"/>
    <property type="match status" value="1"/>
</dbReference>
<evidence type="ECO:0000256" key="2">
    <source>
        <dbReference type="ARBA" id="ARBA00012552"/>
    </source>
</evidence>
<feature type="domain" description="Helicase ATP-binding" evidence="14">
    <location>
        <begin position="643"/>
        <end position="806"/>
    </location>
</feature>
<dbReference type="PANTHER" id="PTHR18934">
    <property type="entry name" value="ATP-DEPENDENT RNA HELICASE"/>
    <property type="match status" value="1"/>
</dbReference>
<evidence type="ECO:0000256" key="12">
    <source>
        <dbReference type="SAM" id="MobiDB-lite"/>
    </source>
</evidence>
<dbReference type="SMART" id="SM00487">
    <property type="entry name" value="DEXDc"/>
    <property type="match status" value="1"/>
</dbReference>
<dbReference type="Gene3D" id="2.40.50.140">
    <property type="entry name" value="Nucleic acid-binding proteins"/>
    <property type="match status" value="1"/>
</dbReference>
<evidence type="ECO:0000256" key="5">
    <source>
        <dbReference type="ARBA" id="ARBA00022801"/>
    </source>
</evidence>
<dbReference type="FunFam" id="3.40.50.300:FF:000191">
    <property type="entry name" value="Pre-mRNA-splicing factor ATP-dependent RNA helicase"/>
    <property type="match status" value="1"/>
</dbReference>
<keyword evidence="9" id="KW-0539">Nucleus</keyword>
<dbReference type="InterPro" id="IPR044762">
    <property type="entry name" value="DHX8/Prp22_DEXHc"/>
</dbReference>
<dbReference type="FunFam" id="1.20.120.1080:FF:000001">
    <property type="entry name" value="Pre-mRNA-splicing factor ATP-dependent RNA helicase"/>
    <property type="match status" value="1"/>
</dbReference>
<feature type="compositionally biased region" description="Basic and acidic residues" evidence="12">
    <location>
        <begin position="248"/>
        <end position="281"/>
    </location>
</feature>
<sequence>MSGEVDDKAFRKLEYYSLVSKVCTELNNHLGLEDKALGSYLVLFILVSAEFVIHLAKKNNTFDSFKGALAKHDAEFSDALIASILRLVQKMLPKSLKKASNKPRDEPSKQERTAVEDSVKADAVTRKKLVPALCLPDESAEQMDRRLRDGDPEASSPGVFPQSEEVAGCKLDGPDTDAANMMRNLEALLGDCRKEAESAQRRQNPASPKRRYVAIMRNHRFFSGSRSVHPSSHGDHRRWSPHRRSRHDSRSSRHNESPSHRSSRRDRSRDLDCRSRNRDRSTSFSSSRRIRPKLKSELPMEPVVGKVFPGRVTSVLAFGAIVQLEGLQKRWEGLVHVSQLRRESRVGSVSDVVQRHQKVYVKVLSFTGTRTSLSMREVDQETGEDLNPSLSTATLSDIRLGDEASRLEGSSGMNDDGDDFGGRNPDRPFEEPSSMMGLRREALEDDFGPKRKIQRISSPERWEFKQMISAGVIDKSELPEFDEETGLLPREDDESDEDIEIELVEEEPPFLKGHGRHAMELSPVRIVKNPDGSLQQAAMMRQALQKERREEKQQERQNQLSTERATAHERMGKEWQDPMAAAMGSKPVTQTSRASDQFKDVPEWKKAVHGASTRTGAIGKKIVRSIIEQRQSLPIYKLKDELLKAIEENKILIVIGETGSGKTTQITQYLAEAGYTTAGRIGCTQPRRVAAMSVAKRVSEEFGCRLGQEVGYTIRFEDCTTPETKIKYMTEGMLLRECLIDPDLCQYSVLMLDEAHERTIHTDVLFGLLKKAIKKRDDFKLIVTSATLDSVKFSQYFFEAPIFTIPGRAFPVEILYSLEPESDYLDAALNTVMQIHLTEPPGNSLRYLLSIGVGLTKPVFDRSVFSMRTNTRDVLRITGDILVFLTGQEEIDSACEILYDRMKALGPDVPELIILPVYAALPSEMQSRIFDPAPPGSRKVVIATNIAETSLTIDGIFYVIDPGFVKQKVYSSKSGMDQLIVTPISQAQAKQRAGRAGRTGPGKCYRLYTERAQRDEMLSTNVPEIQRTNLASTVLQLKAMGINDLLSFDFMDPPPLQTLVAAMVTLHALSALDDEGLLTRLGRRMAEFPLEPMLSKMLIMSVQLACSEEVLTIVSMLSVQNVFYRPKEKTELADQRKAKFHQPEGDHLTLLAVYNAWKNNKFSAPWCYDNFVQARTLKRAQDVRKQLLGIMDRHKLAVLSCGKKTALVQKAILSGFFRNAAKKDPQEGYRTLVDQQVVYIHPSSSLFNRQPDWVVYHELVMTTKEYMREVTTIDPRWLVEYAPKFFKFGDPTKLSRAKKSMRIEPLYNKHEEKDSWRISRVPRKFHVKVTF</sequence>
<dbReference type="Pfam" id="PF21010">
    <property type="entry name" value="HA2_C"/>
    <property type="match status" value="1"/>
</dbReference>
<evidence type="ECO:0000313" key="17">
    <source>
        <dbReference type="Proteomes" id="UP000274429"/>
    </source>
</evidence>
<feature type="domain" description="Helicase C-terminal" evidence="15">
    <location>
        <begin position="870"/>
        <end position="1041"/>
    </location>
</feature>
<evidence type="ECO:0000313" key="16">
    <source>
        <dbReference type="EMBL" id="VDM16731.1"/>
    </source>
</evidence>
<dbReference type="InterPro" id="IPR001650">
    <property type="entry name" value="Helicase_C-like"/>
</dbReference>
<dbReference type="InterPro" id="IPR003029">
    <property type="entry name" value="S1_domain"/>
</dbReference>
<evidence type="ECO:0000256" key="4">
    <source>
        <dbReference type="ARBA" id="ARBA00022741"/>
    </source>
</evidence>
<dbReference type="Pfam" id="PF00575">
    <property type="entry name" value="S1"/>
    <property type="match status" value="1"/>
</dbReference>
<dbReference type="Pfam" id="PF00270">
    <property type="entry name" value="DEAD"/>
    <property type="match status" value="1"/>
</dbReference>
<keyword evidence="3" id="KW-0507">mRNA processing</keyword>
<dbReference type="InterPro" id="IPR014001">
    <property type="entry name" value="Helicase_ATP-bd"/>
</dbReference>
<comment type="catalytic activity">
    <reaction evidence="10">
        <text>ATP + H2O = ADP + phosphate + H(+)</text>
        <dbReference type="Rhea" id="RHEA:13065"/>
        <dbReference type="ChEBI" id="CHEBI:15377"/>
        <dbReference type="ChEBI" id="CHEBI:15378"/>
        <dbReference type="ChEBI" id="CHEBI:30616"/>
        <dbReference type="ChEBI" id="CHEBI:43474"/>
        <dbReference type="ChEBI" id="CHEBI:456216"/>
        <dbReference type="EC" id="3.6.4.13"/>
    </reaction>
</comment>
<dbReference type="Pfam" id="PF00271">
    <property type="entry name" value="Helicase_C"/>
    <property type="match status" value="1"/>
</dbReference>
<feature type="compositionally biased region" description="Basic and acidic residues" evidence="12">
    <location>
        <begin position="544"/>
        <end position="555"/>
    </location>
</feature>
<feature type="region of interest" description="Disordered" evidence="12">
    <location>
        <begin position="140"/>
        <end position="177"/>
    </location>
</feature>
<dbReference type="Proteomes" id="UP000274429">
    <property type="component" value="Unassembled WGS sequence"/>
</dbReference>
<evidence type="ECO:0000256" key="10">
    <source>
        <dbReference type="ARBA" id="ARBA00047984"/>
    </source>
</evidence>
<dbReference type="PROSITE" id="PS51194">
    <property type="entry name" value="HELICASE_CTER"/>
    <property type="match status" value="1"/>
</dbReference>
<name>A0A158RDG8_HYDTA</name>
<evidence type="ECO:0000256" key="7">
    <source>
        <dbReference type="ARBA" id="ARBA00022840"/>
    </source>
</evidence>
<proteinExistence type="inferred from homology"/>
<dbReference type="SMART" id="SM00490">
    <property type="entry name" value="HELICc"/>
    <property type="match status" value="1"/>
</dbReference>
<dbReference type="SUPFAM" id="SSF52540">
    <property type="entry name" value="P-loop containing nucleoside triphosphate hydrolases"/>
    <property type="match status" value="1"/>
</dbReference>
<reference evidence="16 17" key="2">
    <citation type="submission" date="2018-11" db="EMBL/GenBank/DDBJ databases">
        <authorList>
            <consortium name="Pathogen Informatics"/>
        </authorList>
    </citation>
    <scope>NUCLEOTIDE SEQUENCE [LARGE SCALE GENOMIC DNA]</scope>
</reference>
<keyword evidence="17" id="KW-1185">Reference proteome</keyword>
<dbReference type="GO" id="GO:0016787">
    <property type="term" value="F:hydrolase activity"/>
    <property type="evidence" value="ECO:0007669"/>
    <property type="project" value="UniProtKB-KW"/>
</dbReference>
<dbReference type="OrthoDB" id="10253254at2759"/>
<organism evidence="18">
    <name type="scientific">Hydatigena taeniaeformis</name>
    <name type="common">Feline tapeworm</name>
    <name type="synonym">Taenia taeniaeformis</name>
    <dbReference type="NCBI Taxonomy" id="6205"/>
    <lineage>
        <taxon>Eukaryota</taxon>
        <taxon>Metazoa</taxon>
        <taxon>Spiralia</taxon>
        <taxon>Lophotrochozoa</taxon>
        <taxon>Platyhelminthes</taxon>
        <taxon>Cestoda</taxon>
        <taxon>Eucestoda</taxon>
        <taxon>Cyclophyllidea</taxon>
        <taxon>Taeniidae</taxon>
        <taxon>Hydatigera</taxon>
    </lineage>
</organism>
<dbReference type="PANTHER" id="PTHR18934:SF85">
    <property type="entry name" value="ATP-DEPENDENT RNA HELICASE DHX8"/>
    <property type="match status" value="1"/>
</dbReference>
<evidence type="ECO:0000256" key="8">
    <source>
        <dbReference type="ARBA" id="ARBA00023187"/>
    </source>
</evidence>
<evidence type="ECO:0000256" key="11">
    <source>
        <dbReference type="ARBA" id="ARBA00060756"/>
    </source>
</evidence>
<feature type="domain" description="S1 motif" evidence="13">
    <location>
        <begin position="305"/>
        <end position="376"/>
    </location>
</feature>
<keyword evidence="7" id="KW-0067">ATP-binding</keyword>
<dbReference type="Gene3D" id="3.40.50.300">
    <property type="entry name" value="P-loop containing nucleotide triphosphate hydrolases"/>
    <property type="match status" value="2"/>
</dbReference>
<feature type="compositionally biased region" description="Basic and acidic residues" evidence="12">
    <location>
        <begin position="102"/>
        <end position="118"/>
    </location>
</feature>
<dbReference type="CDD" id="cd21691">
    <property type="entry name" value="GH2-like_DHX8"/>
    <property type="match status" value="1"/>
</dbReference>
<feature type="region of interest" description="Disordered" evidence="12">
    <location>
        <begin position="96"/>
        <end position="118"/>
    </location>
</feature>
<dbReference type="InterPro" id="IPR011709">
    <property type="entry name" value="DEAD-box_helicase_OB_fold"/>
</dbReference>
<evidence type="ECO:0000256" key="6">
    <source>
        <dbReference type="ARBA" id="ARBA00022806"/>
    </source>
</evidence>
<feature type="region of interest" description="Disordered" evidence="12">
    <location>
        <begin position="406"/>
        <end position="436"/>
    </location>
</feature>
<comment type="similarity">
    <text evidence="11">Belongs to the DEAD box helicase family. DEAH subfamily. DDX8/PRP22 sub-subfamily.</text>
</comment>
<dbReference type="PROSITE" id="PS50126">
    <property type="entry name" value="S1"/>
    <property type="match status" value="1"/>
</dbReference>
<comment type="subcellular location">
    <subcellularLocation>
        <location evidence="1">Nucleus</location>
    </subcellularLocation>
</comment>
<dbReference type="GO" id="GO:0003724">
    <property type="term" value="F:RNA helicase activity"/>
    <property type="evidence" value="ECO:0007669"/>
    <property type="project" value="UniProtKB-EC"/>
</dbReference>
<keyword evidence="5" id="KW-0378">Hydrolase</keyword>
<dbReference type="WBParaSite" id="TTAC_0000060501-mRNA-1">
    <property type="protein sequence ID" value="TTAC_0000060501-mRNA-1"/>
    <property type="gene ID" value="TTAC_0000060501"/>
</dbReference>
<dbReference type="CDD" id="cd05684">
    <property type="entry name" value="S1_DHX8_helicase"/>
    <property type="match status" value="1"/>
</dbReference>
<dbReference type="PROSITE" id="PS51192">
    <property type="entry name" value="HELICASE_ATP_BIND_1"/>
    <property type="match status" value="1"/>
</dbReference>
<dbReference type="InterPro" id="IPR049588">
    <property type="entry name" value="DHX8_GH2-like"/>
</dbReference>
<dbReference type="Pfam" id="PF04408">
    <property type="entry name" value="WHD_HA2"/>
    <property type="match status" value="1"/>
</dbReference>
<protein>
    <recommendedName>
        <fullName evidence="2">RNA helicase</fullName>
        <ecNumber evidence="2">3.6.4.13</ecNumber>
    </recommendedName>
</protein>
<accession>A0A158RDG8</accession>
<feature type="region of interest" description="Disordered" evidence="12">
    <location>
        <begin position="223"/>
        <end position="293"/>
    </location>
</feature>
<dbReference type="GO" id="GO:0003723">
    <property type="term" value="F:RNA binding"/>
    <property type="evidence" value="ECO:0007669"/>
    <property type="project" value="TreeGrafter"/>
</dbReference>
<dbReference type="GO" id="GO:0005524">
    <property type="term" value="F:ATP binding"/>
    <property type="evidence" value="ECO:0007669"/>
    <property type="project" value="UniProtKB-KW"/>
</dbReference>
<dbReference type="InterPro" id="IPR002464">
    <property type="entry name" value="DNA/RNA_helicase_DEAH_CS"/>
</dbReference>
<dbReference type="InterPro" id="IPR049621">
    <property type="entry name" value="S1_DHX8_helicase"/>
</dbReference>
<dbReference type="CDD" id="cd17971">
    <property type="entry name" value="DEXHc_DHX8"/>
    <property type="match status" value="1"/>
</dbReference>
<dbReference type="InterPro" id="IPR027417">
    <property type="entry name" value="P-loop_NTPase"/>
</dbReference>
<dbReference type="EMBL" id="UYWX01000063">
    <property type="protein sequence ID" value="VDM16731.1"/>
    <property type="molecule type" value="Genomic_DNA"/>
</dbReference>
<dbReference type="GO" id="GO:0000390">
    <property type="term" value="P:spliceosomal complex disassembly"/>
    <property type="evidence" value="ECO:0007669"/>
    <property type="project" value="TreeGrafter"/>
</dbReference>
<dbReference type="InterPro" id="IPR012340">
    <property type="entry name" value="NA-bd_OB-fold"/>
</dbReference>
<dbReference type="CDD" id="cd18791">
    <property type="entry name" value="SF2_C_RHA"/>
    <property type="match status" value="1"/>
</dbReference>
<feature type="compositionally biased region" description="Basic and acidic residues" evidence="12">
    <location>
        <begin position="420"/>
        <end position="430"/>
    </location>
</feature>
<evidence type="ECO:0000256" key="1">
    <source>
        <dbReference type="ARBA" id="ARBA00004123"/>
    </source>
</evidence>
<feature type="compositionally biased region" description="Basic and acidic residues" evidence="12">
    <location>
        <begin position="142"/>
        <end position="151"/>
    </location>
</feature>
<reference evidence="18" key="1">
    <citation type="submission" date="2016-04" db="UniProtKB">
        <authorList>
            <consortium name="WormBaseParasite"/>
        </authorList>
    </citation>
    <scope>IDENTIFICATION</scope>
</reference>
<dbReference type="InterPro" id="IPR007502">
    <property type="entry name" value="Helicase-assoc_dom"/>
</dbReference>
<gene>
    <name evidence="16" type="ORF">TTAC_LOCUS606</name>
</gene>
<evidence type="ECO:0000259" key="14">
    <source>
        <dbReference type="PROSITE" id="PS51192"/>
    </source>
</evidence>
<dbReference type="SMART" id="SM00316">
    <property type="entry name" value="S1"/>
    <property type="match status" value="1"/>
</dbReference>
<dbReference type="EC" id="3.6.4.13" evidence="2"/>
<dbReference type="GO" id="GO:0071013">
    <property type="term" value="C:catalytic step 2 spliceosome"/>
    <property type="evidence" value="ECO:0007669"/>
    <property type="project" value="TreeGrafter"/>
</dbReference>